<dbReference type="PANTHER" id="PTHR30518">
    <property type="entry name" value="ENDOLYTIC MUREIN TRANSGLYCOSYLASE"/>
    <property type="match status" value="1"/>
</dbReference>
<dbReference type="EC" id="4.2.2.29" evidence="7"/>
<dbReference type="GO" id="GO:0008932">
    <property type="term" value="F:lytic endotransglycosylase activity"/>
    <property type="evidence" value="ECO:0007669"/>
    <property type="project" value="UniProtKB-UniRule"/>
</dbReference>
<evidence type="ECO:0000256" key="1">
    <source>
        <dbReference type="ARBA" id="ARBA00022475"/>
    </source>
</evidence>
<reference evidence="8 9" key="1">
    <citation type="submission" date="2019-07" db="EMBL/GenBank/DDBJ databases">
        <title>Complete genome of Crassaminicella thermophila SY095.</title>
        <authorList>
            <person name="Li X."/>
        </authorList>
    </citation>
    <scope>NUCLEOTIDE SEQUENCE [LARGE SCALE GENOMIC DNA]</scope>
    <source>
        <strain evidence="8 9">SY095</strain>
    </source>
</reference>
<name>A0A5C0SFK4_CRATE</name>
<gene>
    <name evidence="7 8" type="primary">mltG</name>
    <name evidence="8" type="ORF">FQB35_06845</name>
</gene>
<dbReference type="GO" id="GO:0005886">
    <property type="term" value="C:plasma membrane"/>
    <property type="evidence" value="ECO:0007669"/>
    <property type="project" value="UniProtKB-SubCell"/>
</dbReference>
<keyword evidence="4 7" id="KW-0472">Membrane</keyword>
<dbReference type="PANTHER" id="PTHR30518:SF2">
    <property type="entry name" value="ENDOLYTIC MUREIN TRANSGLYCOSYLASE"/>
    <property type="match status" value="1"/>
</dbReference>
<feature type="transmembrane region" description="Helical" evidence="7">
    <location>
        <begin position="9"/>
        <end position="27"/>
    </location>
</feature>
<keyword evidence="2 7" id="KW-0812">Transmembrane</keyword>
<comment type="catalytic activity">
    <reaction evidence="7">
        <text>a peptidoglycan chain = a peptidoglycan chain with N-acetyl-1,6-anhydromuramyl-[peptide] at the reducing end + a peptidoglycan chain with N-acetylglucosamine at the non-reducing end.</text>
        <dbReference type="EC" id="4.2.2.29"/>
    </reaction>
</comment>
<dbReference type="RefSeq" id="WP_148809269.1">
    <property type="nucleotide sequence ID" value="NZ_CP042243.1"/>
</dbReference>
<comment type="subcellular location">
    <subcellularLocation>
        <location evidence="7">Cell membrane</location>
        <topology evidence="7">Single-pass membrane protein</topology>
    </subcellularLocation>
</comment>
<dbReference type="GO" id="GO:0071555">
    <property type="term" value="P:cell wall organization"/>
    <property type="evidence" value="ECO:0007669"/>
    <property type="project" value="UniProtKB-KW"/>
</dbReference>
<dbReference type="EMBL" id="CP042243">
    <property type="protein sequence ID" value="QEK12114.1"/>
    <property type="molecule type" value="Genomic_DNA"/>
</dbReference>
<feature type="site" description="Important for catalytic activity" evidence="7">
    <location>
        <position position="226"/>
    </location>
</feature>
<dbReference type="GO" id="GO:0009252">
    <property type="term" value="P:peptidoglycan biosynthetic process"/>
    <property type="evidence" value="ECO:0007669"/>
    <property type="project" value="UniProtKB-UniRule"/>
</dbReference>
<sequence>MKSSLKNRMIIFIFSIVILLGGFKLYFDKQVGPVNANSDNEVTIEIPIGASTNKIAKILKEKNVVNNELAFRILSKLSKTDGKMQAGIYLLKVNMSANEIINTLVKGETIKDTVKFTIPEGFEFNQIVDRLETKGLINRDEFVRIANYGDFEYKFLRDVPKGQNRLEGYLFPDTYEVSKNASEREIIIKMLNRFDDIFVDTYYNRAKELNMSVNEIVTLASIIEKEAKLNKERALVSSVFYNRMKKGMYLQSCATVQYVLDKRKTKLSLKDLEVNSPYNTYKYYGLPPKPIASPGKASIEAALYPKDSDYLYFVVGKNGEHHFSKTYKEHLNAKNGN</sequence>
<dbReference type="Pfam" id="PF02618">
    <property type="entry name" value="YceG"/>
    <property type="match status" value="1"/>
</dbReference>
<evidence type="ECO:0000313" key="9">
    <source>
        <dbReference type="Proteomes" id="UP000324646"/>
    </source>
</evidence>
<dbReference type="NCBIfam" id="TIGR00247">
    <property type="entry name" value="endolytic transglycosylase MltG"/>
    <property type="match status" value="1"/>
</dbReference>
<dbReference type="Gene3D" id="3.30.160.60">
    <property type="entry name" value="Classic Zinc Finger"/>
    <property type="match status" value="1"/>
</dbReference>
<evidence type="ECO:0000256" key="6">
    <source>
        <dbReference type="ARBA" id="ARBA00023316"/>
    </source>
</evidence>
<evidence type="ECO:0000256" key="3">
    <source>
        <dbReference type="ARBA" id="ARBA00022989"/>
    </source>
</evidence>
<comment type="function">
    <text evidence="7">Functions as a peptidoglycan terminase that cleaves nascent peptidoglycan strands endolytically to terminate their elongation.</text>
</comment>
<evidence type="ECO:0000256" key="7">
    <source>
        <dbReference type="HAMAP-Rule" id="MF_02065"/>
    </source>
</evidence>
<keyword evidence="6 7" id="KW-0961">Cell wall biogenesis/degradation</keyword>
<evidence type="ECO:0000256" key="2">
    <source>
        <dbReference type="ARBA" id="ARBA00022692"/>
    </source>
</evidence>
<keyword evidence="9" id="KW-1185">Reference proteome</keyword>
<dbReference type="InterPro" id="IPR003770">
    <property type="entry name" value="MLTG-like"/>
</dbReference>
<dbReference type="Proteomes" id="UP000324646">
    <property type="component" value="Chromosome"/>
</dbReference>
<dbReference type="CDD" id="cd08010">
    <property type="entry name" value="MltG_like"/>
    <property type="match status" value="1"/>
</dbReference>
<keyword evidence="3 7" id="KW-1133">Transmembrane helix</keyword>
<dbReference type="OrthoDB" id="9814591at2"/>
<protein>
    <recommendedName>
        <fullName evidence="7">Endolytic murein transglycosylase</fullName>
        <ecNumber evidence="7">4.2.2.29</ecNumber>
    </recommendedName>
    <alternativeName>
        <fullName evidence="7">Peptidoglycan lytic transglycosylase</fullName>
    </alternativeName>
    <alternativeName>
        <fullName evidence="7">Peptidoglycan polymerization terminase</fullName>
    </alternativeName>
</protein>
<evidence type="ECO:0000313" key="8">
    <source>
        <dbReference type="EMBL" id="QEK12114.1"/>
    </source>
</evidence>
<accession>A0A5C0SFK4</accession>
<evidence type="ECO:0000256" key="4">
    <source>
        <dbReference type="ARBA" id="ARBA00023136"/>
    </source>
</evidence>
<evidence type="ECO:0000256" key="5">
    <source>
        <dbReference type="ARBA" id="ARBA00023239"/>
    </source>
</evidence>
<dbReference type="KEGG" id="crs:FQB35_06845"/>
<dbReference type="HAMAP" id="MF_02065">
    <property type="entry name" value="MltG"/>
    <property type="match status" value="1"/>
</dbReference>
<keyword evidence="1 7" id="KW-1003">Cell membrane</keyword>
<proteinExistence type="inferred from homology"/>
<dbReference type="AlphaFoldDB" id="A0A5C0SFK4"/>
<dbReference type="Gene3D" id="3.30.1490.480">
    <property type="entry name" value="Endolytic murein transglycosylase"/>
    <property type="match status" value="2"/>
</dbReference>
<organism evidence="8 9">
    <name type="scientific">Crassaminicella thermophila</name>
    <dbReference type="NCBI Taxonomy" id="2599308"/>
    <lineage>
        <taxon>Bacteria</taxon>
        <taxon>Bacillati</taxon>
        <taxon>Bacillota</taxon>
        <taxon>Clostridia</taxon>
        <taxon>Eubacteriales</taxon>
        <taxon>Clostridiaceae</taxon>
        <taxon>Crassaminicella</taxon>
    </lineage>
</organism>
<comment type="similarity">
    <text evidence="7">Belongs to the transglycosylase MltG family.</text>
</comment>
<keyword evidence="5 7" id="KW-0456">Lyase</keyword>